<name>A0A382Z5P3_9ZZZZ</name>
<organism evidence="1">
    <name type="scientific">marine metagenome</name>
    <dbReference type="NCBI Taxonomy" id="408172"/>
    <lineage>
        <taxon>unclassified sequences</taxon>
        <taxon>metagenomes</taxon>
        <taxon>ecological metagenomes</taxon>
    </lineage>
</organism>
<dbReference type="AlphaFoldDB" id="A0A382Z5P3"/>
<protein>
    <submittedName>
        <fullName evidence="1">Uncharacterized protein</fullName>
    </submittedName>
</protein>
<proteinExistence type="predicted"/>
<gene>
    <name evidence="1" type="ORF">METZ01_LOCUS443680</name>
</gene>
<sequence length="22" mass="2582">MSVIYRNIVASLCNKLRETNQE</sequence>
<accession>A0A382Z5P3</accession>
<reference evidence="1" key="1">
    <citation type="submission" date="2018-05" db="EMBL/GenBank/DDBJ databases">
        <authorList>
            <person name="Lanie J.A."/>
            <person name="Ng W.-L."/>
            <person name="Kazmierczak K.M."/>
            <person name="Andrzejewski T.M."/>
            <person name="Davidsen T.M."/>
            <person name="Wayne K.J."/>
            <person name="Tettelin H."/>
            <person name="Glass J.I."/>
            <person name="Rusch D."/>
            <person name="Podicherti R."/>
            <person name="Tsui H.-C.T."/>
            <person name="Winkler M.E."/>
        </authorList>
    </citation>
    <scope>NUCLEOTIDE SEQUENCE</scope>
</reference>
<dbReference type="EMBL" id="UINC01181236">
    <property type="protein sequence ID" value="SVD90826.1"/>
    <property type="molecule type" value="Genomic_DNA"/>
</dbReference>
<evidence type="ECO:0000313" key="1">
    <source>
        <dbReference type="EMBL" id="SVD90826.1"/>
    </source>
</evidence>
<feature type="non-terminal residue" evidence="1">
    <location>
        <position position="22"/>
    </location>
</feature>